<comment type="caution">
    <text evidence="1">The sequence shown here is derived from an EMBL/GenBank/DDBJ whole genome shotgun (WGS) entry which is preliminary data.</text>
</comment>
<reference evidence="1" key="1">
    <citation type="journal article" date="2023" name="Access Microbiol">
        <title>De-novo genome assembly for Akanthomyces muscarius, a biocontrol agent of insect agricultural pests.</title>
        <authorList>
            <person name="Erdos Z."/>
            <person name="Studholme D.J."/>
            <person name="Raymond B."/>
            <person name="Sharma M."/>
        </authorList>
    </citation>
    <scope>NUCLEOTIDE SEQUENCE</scope>
    <source>
        <strain evidence="1">Ve6</strain>
    </source>
</reference>
<organism evidence="1 2">
    <name type="scientific">Akanthomyces muscarius</name>
    <name type="common">Entomopathogenic fungus</name>
    <name type="synonym">Lecanicillium muscarium</name>
    <dbReference type="NCBI Taxonomy" id="2231603"/>
    <lineage>
        <taxon>Eukaryota</taxon>
        <taxon>Fungi</taxon>
        <taxon>Dikarya</taxon>
        <taxon>Ascomycota</taxon>
        <taxon>Pezizomycotina</taxon>
        <taxon>Sordariomycetes</taxon>
        <taxon>Hypocreomycetidae</taxon>
        <taxon>Hypocreales</taxon>
        <taxon>Cordycipitaceae</taxon>
        <taxon>Akanthomyces</taxon>
    </lineage>
</organism>
<gene>
    <name evidence="1" type="ORF">LMH87_011013</name>
</gene>
<evidence type="ECO:0000313" key="1">
    <source>
        <dbReference type="EMBL" id="KAJ4150255.1"/>
    </source>
</evidence>
<keyword evidence="2" id="KW-1185">Reference proteome</keyword>
<dbReference type="RefSeq" id="XP_056051969.1">
    <property type="nucleotide sequence ID" value="XM_056200084.1"/>
</dbReference>
<name>A0A9W8QAP0_AKAMU</name>
<protein>
    <submittedName>
        <fullName evidence="1">Uncharacterized protein</fullName>
    </submittedName>
</protein>
<dbReference type="EMBL" id="JAJHUN010000009">
    <property type="protein sequence ID" value="KAJ4150255.1"/>
    <property type="molecule type" value="Genomic_DNA"/>
</dbReference>
<evidence type="ECO:0000313" key="2">
    <source>
        <dbReference type="Proteomes" id="UP001144673"/>
    </source>
</evidence>
<sequence length="145" mass="16358">MVSYKAPSEFEQEHYYDGLKFSPRLVARTSTDAWDPATRKLLLNTARGHRALNLWNDPAMVLVKKIQLELCERGVSFTSIGLWRIGYSHDFAPSRRAPPVVLITVRRGSTSWKEGLEAALGCKAVLEQYGVADVHCEVREPLQES</sequence>
<proteinExistence type="predicted"/>
<dbReference type="KEGG" id="amus:LMH87_011013"/>
<dbReference type="GeneID" id="80898172"/>
<accession>A0A9W8QAP0</accession>
<dbReference type="Proteomes" id="UP001144673">
    <property type="component" value="Chromosome 4"/>
</dbReference>
<dbReference type="AlphaFoldDB" id="A0A9W8QAP0"/>